<dbReference type="Proteomes" id="UP000504636">
    <property type="component" value="Unplaced"/>
</dbReference>
<organism evidence="2">
    <name type="scientific">Mytilinidion resinicola</name>
    <dbReference type="NCBI Taxonomy" id="574789"/>
    <lineage>
        <taxon>Eukaryota</taxon>
        <taxon>Fungi</taxon>
        <taxon>Dikarya</taxon>
        <taxon>Ascomycota</taxon>
        <taxon>Pezizomycotina</taxon>
        <taxon>Dothideomycetes</taxon>
        <taxon>Pleosporomycetidae</taxon>
        <taxon>Mytilinidiales</taxon>
        <taxon>Mytilinidiaceae</taxon>
        <taxon>Mytilinidion</taxon>
    </lineage>
</organism>
<keyword evidence="1" id="KW-0472">Membrane</keyword>
<accession>A0A6A6YGG1</accession>
<evidence type="ECO:0000313" key="3">
    <source>
        <dbReference type="Proteomes" id="UP000504636"/>
    </source>
</evidence>
<sequence>MWSTNSLEPGHDTLVFHKLIIAWISPVRATIRVTFGVFFRTPGPVASLIAAFRYTVEYSMRRGSIFVCLNTDLVGLLQLFLHLLWHKLPRKHDFLNSSSIRAHRSEHVPHD</sequence>
<dbReference type="GeneID" id="54469667"/>
<gene>
    <name evidence="2 4" type="ORF">BDZ99DRAFT_62350</name>
</gene>
<dbReference type="RefSeq" id="XP_033574632.1">
    <property type="nucleotide sequence ID" value="XM_033728774.1"/>
</dbReference>
<dbReference type="AlphaFoldDB" id="A0A6A6YGG1"/>
<evidence type="ECO:0000256" key="1">
    <source>
        <dbReference type="SAM" id="Phobius"/>
    </source>
</evidence>
<evidence type="ECO:0000313" key="4">
    <source>
        <dbReference type="RefSeq" id="XP_033574632.1"/>
    </source>
</evidence>
<reference evidence="4" key="2">
    <citation type="submission" date="2020-04" db="EMBL/GenBank/DDBJ databases">
        <authorList>
            <consortium name="NCBI Genome Project"/>
        </authorList>
    </citation>
    <scope>NUCLEOTIDE SEQUENCE</scope>
    <source>
        <strain evidence="4">CBS 304.34</strain>
    </source>
</reference>
<reference evidence="4" key="3">
    <citation type="submission" date="2025-04" db="UniProtKB">
        <authorList>
            <consortium name="RefSeq"/>
        </authorList>
    </citation>
    <scope>IDENTIFICATION</scope>
    <source>
        <strain evidence="4">CBS 304.34</strain>
    </source>
</reference>
<keyword evidence="1" id="KW-1133">Transmembrane helix</keyword>
<keyword evidence="3" id="KW-1185">Reference proteome</keyword>
<name>A0A6A6YGG1_9PEZI</name>
<reference evidence="2 4" key="1">
    <citation type="journal article" date="2020" name="Stud. Mycol.">
        <title>101 Dothideomycetes genomes: a test case for predicting lifestyles and emergence of pathogens.</title>
        <authorList>
            <person name="Haridas S."/>
            <person name="Albert R."/>
            <person name="Binder M."/>
            <person name="Bloem J."/>
            <person name="Labutti K."/>
            <person name="Salamov A."/>
            <person name="Andreopoulos B."/>
            <person name="Baker S."/>
            <person name="Barry K."/>
            <person name="Bills G."/>
            <person name="Bluhm B."/>
            <person name="Cannon C."/>
            <person name="Castanera R."/>
            <person name="Culley D."/>
            <person name="Daum C."/>
            <person name="Ezra D."/>
            <person name="Gonzalez J."/>
            <person name="Henrissat B."/>
            <person name="Kuo A."/>
            <person name="Liang C."/>
            <person name="Lipzen A."/>
            <person name="Lutzoni F."/>
            <person name="Magnuson J."/>
            <person name="Mondo S."/>
            <person name="Nolan M."/>
            <person name="Ohm R."/>
            <person name="Pangilinan J."/>
            <person name="Park H.-J."/>
            <person name="Ramirez L."/>
            <person name="Alfaro M."/>
            <person name="Sun H."/>
            <person name="Tritt A."/>
            <person name="Yoshinaga Y."/>
            <person name="Zwiers L.-H."/>
            <person name="Turgeon B."/>
            <person name="Goodwin S."/>
            <person name="Spatafora J."/>
            <person name="Crous P."/>
            <person name="Grigoriev I."/>
        </authorList>
    </citation>
    <scope>NUCLEOTIDE SEQUENCE</scope>
    <source>
        <strain evidence="2 4">CBS 304.34</strain>
    </source>
</reference>
<evidence type="ECO:0000313" key="2">
    <source>
        <dbReference type="EMBL" id="KAF2807668.1"/>
    </source>
</evidence>
<keyword evidence="1" id="KW-0812">Transmembrane</keyword>
<feature type="transmembrane region" description="Helical" evidence="1">
    <location>
        <begin position="63"/>
        <end position="85"/>
    </location>
</feature>
<protein>
    <submittedName>
        <fullName evidence="2 4">Uncharacterized protein</fullName>
    </submittedName>
</protein>
<dbReference type="EMBL" id="MU003704">
    <property type="protein sequence ID" value="KAF2807668.1"/>
    <property type="molecule type" value="Genomic_DNA"/>
</dbReference>
<proteinExistence type="predicted"/>